<evidence type="ECO:0000256" key="1">
    <source>
        <dbReference type="ARBA" id="ARBA00022679"/>
    </source>
</evidence>
<dbReference type="PANTHER" id="PTHR13947">
    <property type="entry name" value="GNAT FAMILY N-ACETYLTRANSFERASE"/>
    <property type="match status" value="1"/>
</dbReference>
<dbReference type="SUPFAM" id="SSF55729">
    <property type="entry name" value="Acyl-CoA N-acyltransferases (Nat)"/>
    <property type="match status" value="1"/>
</dbReference>
<dbReference type="RefSeq" id="WP_269281951.1">
    <property type="nucleotide sequence ID" value="NZ_JAPVOI010000004.1"/>
</dbReference>
<dbReference type="InterPro" id="IPR050769">
    <property type="entry name" value="NAT_camello-type"/>
</dbReference>
<comment type="caution">
    <text evidence="3">The sequence shown here is derived from an EMBL/GenBank/DDBJ whole genome shotgun (WGS) entry which is preliminary data.</text>
</comment>
<name>A0ABT4KIM4_9HYPH</name>
<dbReference type="PANTHER" id="PTHR13947:SF37">
    <property type="entry name" value="LD18367P"/>
    <property type="match status" value="1"/>
</dbReference>
<evidence type="ECO:0000259" key="2">
    <source>
        <dbReference type="PROSITE" id="PS51186"/>
    </source>
</evidence>
<reference evidence="3" key="1">
    <citation type="submission" date="2022-10" db="EMBL/GenBank/DDBJ databases">
        <title>Whole genome sequencing of three plant growth promoting bacteria isolated from Vachellia tortilis subsp. raddiana in Morocco.</title>
        <authorList>
            <person name="Hnini M."/>
            <person name="Zouagui R."/>
            <person name="Zouagui H."/>
            <person name="Chemao Elfihri M.-W."/>
            <person name="Ibrahimi A."/>
            <person name="Sbabou L."/>
            <person name="Aurag J."/>
        </authorList>
    </citation>
    <scope>NUCLEOTIDE SEQUENCE</scope>
    <source>
        <strain evidence="3">LMR678</strain>
    </source>
</reference>
<evidence type="ECO:0000313" key="3">
    <source>
        <dbReference type="EMBL" id="MCZ4091821.1"/>
    </source>
</evidence>
<feature type="domain" description="N-acetyltransferase" evidence="2">
    <location>
        <begin position="8"/>
        <end position="153"/>
    </location>
</feature>
<dbReference type="Gene3D" id="3.40.630.30">
    <property type="match status" value="1"/>
</dbReference>
<accession>A0ABT4KIM4</accession>
<dbReference type="InterPro" id="IPR016181">
    <property type="entry name" value="Acyl_CoA_acyltransferase"/>
</dbReference>
<dbReference type="CDD" id="cd04301">
    <property type="entry name" value="NAT_SF"/>
    <property type="match status" value="1"/>
</dbReference>
<organism evidence="3 4">
    <name type="scientific">Sinorhizobium psoraleae</name>
    <dbReference type="NCBI Taxonomy" id="520838"/>
    <lineage>
        <taxon>Bacteria</taxon>
        <taxon>Pseudomonadati</taxon>
        <taxon>Pseudomonadota</taxon>
        <taxon>Alphaproteobacteria</taxon>
        <taxon>Hyphomicrobiales</taxon>
        <taxon>Rhizobiaceae</taxon>
        <taxon>Sinorhizobium/Ensifer group</taxon>
        <taxon>Sinorhizobium</taxon>
    </lineage>
</organism>
<dbReference type="PROSITE" id="PS51186">
    <property type="entry name" value="GNAT"/>
    <property type="match status" value="1"/>
</dbReference>
<dbReference type="EMBL" id="JAPVOI010000004">
    <property type="protein sequence ID" value="MCZ4091821.1"/>
    <property type="molecule type" value="Genomic_DNA"/>
</dbReference>
<gene>
    <name evidence="3" type="ORF">O3W52_17625</name>
</gene>
<dbReference type="InterPro" id="IPR000182">
    <property type="entry name" value="GNAT_dom"/>
</dbReference>
<evidence type="ECO:0000313" key="4">
    <source>
        <dbReference type="Proteomes" id="UP001079430"/>
    </source>
</evidence>
<dbReference type="Pfam" id="PF00583">
    <property type="entry name" value="Acetyltransf_1"/>
    <property type="match status" value="1"/>
</dbReference>
<dbReference type="Proteomes" id="UP001079430">
    <property type="component" value="Unassembled WGS sequence"/>
</dbReference>
<keyword evidence="1" id="KW-0808">Transferase</keyword>
<protein>
    <submittedName>
        <fullName evidence="3">GNAT family N-acetyltransferase</fullName>
    </submittedName>
</protein>
<sequence length="158" mass="17768">MSSGSANITCRDAVIADTTACAGILNRWIDATPWMPRVHAATDVERYYRETVFADRAIIVADREGEVVGFLALSPEAYVTALYVDERHRRGGVGARLLREAKKRAPDELKLWTFERNADAHRFYEREGFVAVERTNGENEEGLPDILYSWYAAGGERA</sequence>
<proteinExistence type="predicted"/>
<keyword evidence="4" id="KW-1185">Reference proteome</keyword>